<accession>A0A3Q8SAC2</accession>
<dbReference type="PROSITE" id="PS00041">
    <property type="entry name" value="HTH_ARAC_FAMILY_1"/>
    <property type="match status" value="1"/>
</dbReference>
<proteinExistence type="predicted"/>
<sequence length="465" mass="54314">MIRVLIVDDEKIVRKGLVSFMPWQEFGMTVVGDVSNGEDALQFIAMNKVDLLLTDLSMPLMSGIELMKEVRGKYPHIQVVVLTLHQEFEYIQEALRLGAIDYIAKTQLEKEQFEDVLGRIASLMAQKAPFNTVPIQQDKLADAEELLVLYALNQQTDELQADIPLAEQAYEADIGIWCWIDPEEQSMKRIAAWKEQTRTVDSRSDYALVCLRYLHGLDRKSVLQLLRVYRKNDLFYDYDPSQPYQQVDGKEILNKGKGENAHDSNRIKEIWLSAEWLYDDGMFENMVLDLKAKRLPPIRLTRIFFSITDEWNRLYRQMLPSSIGIEDFMSSWIQFEHWLRETRAMIKGVNARTSYSEEIQNSIMKAVNLAQQMMSEPLTASDMAEMVNMSSSYFSQCFKEIVGQTYTDYLREIRMQRARQYLRNTTKTIQWIAEQVGYNDEKYFSRLFREQVGMLPSEYRQANMG</sequence>
<keyword evidence="2" id="KW-0238">DNA-binding</keyword>
<dbReference type="SMART" id="SM00342">
    <property type="entry name" value="HTH_ARAC"/>
    <property type="match status" value="1"/>
</dbReference>
<reference evidence="7 8" key="1">
    <citation type="submission" date="2018-11" db="EMBL/GenBank/DDBJ databases">
        <title>Genome sequencing of Paenibacillus lentus DSM25539(T).</title>
        <authorList>
            <person name="Kook J.-K."/>
            <person name="Park S.-N."/>
            <person name="Lim Y.K."/>
        </authorList>
    </citation>
    <scope>NUCLEOTIDE SEQUENCE [LARGE SCALE GENOMIC DNA]</scope>
    <source>
        <strain evidence="7 8">DSM 25539</strain>
    </source>
</reference>
<keyword evidence="1" id="KW-0805">Transcription regulation</keyword>
<dbReference type="GO" id="GO:0003700">
    <property type="term" value="F:DNA-binding transcription factor activity"/>
    <property type="evidence" value="ECO:0007669"/>
    <property type="project" value="InterPro"/>
</dbReference>
<dbReference type="Proteomes" id="UP000273145">
    <property type="component" value="Chromosome"/>
</dbReference>
<dbReference type="InterPro" id="IPR018062">
    <property type="entry name" value="HTH_AraC-typ_CS"/>
</dbReference>
<feature type="domain" description="HTH araC/xylS-type" evidence="5">
    <location>
        <begin position="364"/>
        <end position="462"/>
    </location>
</feature>
<dbReference type="Gene3D" id="3.40.50.2300">
    <property type="match status" value="1"/>
</dbReference>
<evidence type="ECO:0000256" key="1">
    <source>
        <dbReference type="ARBA" id="ARBA00023015"/>
    </source>
</evidence>
<dbReference type="SUPFAM" id="SSF52172">
    <property type="entry name" value="CheY-like"/>
    <property type="match status" value="1"/>
</dbReference>
<evidence type="ECO:0000256" key="3">
    <source>
        <dbReference type="ARBA" id="ARBA00023163"/>
    </source>
</evidence>
<dbReference type="KEGG" id="plen:EIM92_07825"/>
<evidence type="ECO:0000256" key="2">
    <source>
        <dbReference type="ARBA" id="ARBA00023125"/>
    </source>
</evidence>
<dbReference type="InterPro" id="IPR001789">
    <property type="entry name" value="Sig_transdc_resp-reg_receiver"/>
</dbReference>
<dbReference type="PANTHER" id="PTHR43280">
    <property type="entry name" value="ARAC-FAMILY TRANSCRIPTIONAL REGULATOR"/>
    <property type="match status" value="1"/>
</dbReference>
<dbReference type="Pfam" id="PF00072">
    <property type="entry name" value="Response_reg"/>
    <property type="match status" value="1"/>
</dbReference>
<dbReference type="PANTHER" id="PTHR43280:SF2">
    <property type="entry name" value="HTH-TYPE TRANSCRIPTIONAL REGULATOR EXSA"/>
    <property type="match status" value="1"/>
</dbReference>
<dbReference type="InterPro" id="IPR020449">
    <property type="entry name" value="Tscrpt_reg_AraC-type_HTH"/>
</dbReference>
<evidence type="ECO:0000259" key="5">
    <source>
        <dbReference type="PROSITE" id="PS01124"/>
    </source>
</evidence>
<dbReference type="SUPFAM" id="SSF46689">
    <property type="entry name" value="Homeodomain-like"/>
    <property type="match status" value="2"/>
</dbReference>
<evidence type="ECO:0000259" key="6">
    <source>
        <dbReference type="PROSITE" id="PS50110"/>
    </source>
</evidence>
<dbReference type="CDD" id="cd17536">
    <property type="entry name" value="REC_YesN-like"/>
    <property type="match status" value="1"/>
</dbReference>
<protein>
    <submittedName>
        <fullName evidence="7">Response regulator</fullName>
    </submittedName>
</protein>
<dbReference type="SMART" id="SM00448">
    <property type="entry name" value="REC"/>
    <property type="match status" value="1"/>
</dbReference>
<dbReference type="InterPro" id="IPR009057">
    <property type="entry name" value="Homeodomain-like_sf"/>
</dbReference>
<feature type="modified residue" description="4-aspartylphosphate" evidence="4">
    <location>
        <position position="55"/>
    </location>
</feature>
<dbReference type="OrthoDB" id="1769137at2"/>
<gene>
    <name evidence="7" type="ORF">EIM92_07825</name>
</gene>
<dbReference type="AlphaFoldDB" id="A0A3Q8SAC2"/>
<dbReference type="PRINTS" id="PR00032">
    <property type="entry name" value="HTHARAC"/>
</dbReference>
<dbReference type="PROSITE" id="PS01124">
    <property type="entry name" value="HTH_ARAC_FAMILY_2"/>
    <property type="match status" value="1"/>
</dbReference>
<dbReference type="Pfam" id="PF12833">
    <property type="entry name" value="HTH_18"/>
    <property type="match status" value="1"/>
</dbReference>
<dbReference type="GO" id="GO:0000160">
    <property type="term" value="P:phosphorelay signal transduction system"/>
    <property type="evidence" value="ECO:0007669"/>
    <property type="project" value="InterPro"/>
</dbReference>
<evidence type="ECO:0000313" key="7">
    <source>
        <dbReference type="EMBL" id="AZK46110.1"/>
    </source>
</evidence>
<dbReference type="Gene3D" id="1.10.10.60">
    <property type="entry name" value="Homeodomain-like"/>
    <property type="match status" value="2"/>
</dbReference>
<evidence type="ECO:0000256" key="4">
    <source>
        <dbReference type="PROSITE-ProRule" id="PRU00169"/>
    </source>
</evidence>
<keyword evidence="8" id="KW-1185">Reference proteome</keyword>
<dbReference type="InterPro" id="IPR011006">
    <property type="entry name" value="CheY-like_superfamily"/>
</dbReference>
<keyword evidence="4" id="KW-0597">Phosphoprotein</keyword>
<keyword evidence="3" id="KW-0804">Transcription</keyword>
<dbReference type="GO" id="GO:0043565">
    <property type="term" value="F:sequence-specific DNA binding"/>
    <property type="evidence" value="ECO:0007669"/>
    <property type="project" value="InterPro"/>
</dbReference>
<dbReference type="InterPro" id="IPR018060">
    <property type="entry name" value="HTH_AraC"/>
</dbReference>
<dbReference type="RefSeq" id="WP_125082181.1">
    <property type="nucleotide sequence ID" value="NZ_CP034248.1"/>
</dbReference>
<organism evidence="7 8">
    <name type="scientific">Paenibacillus lentus</name>
    <dbReference type="NCBI Taxonomy" id="1338368"/>
    <lineage>
        <taxon>Bacteria</taxon>
        <taxon>Bacillati</taxon>
        <taxon>Bacillota</taxon>
        <taxon>Bacilli</taxon>
        <taxon>Bacillales</taxon>
        <taxon>Paenibacillaceae</taxon>
        <taxon>Paenibacillus</taxon>
    </lineage>
</organism>
<dbReference type="PROSITE" id="PS50110">
    <property type="entry name" value="RESPONSE_REGULATORY"/>
    <property type="match status" value="1"/>
</dbReference>
<dbReference type="EMBL" id="CP034248">
    <property type="protein sequence ID" value="AZK46110.1"/>
    <property type="molecule type" value="Genomic_DNA"/>
</dbReference>
<feature type="domain" description="Response regulatory" evidence="6">
    <location>
        <begin position="3"/>
        <end position="120"/>
    </location>
</feature>
<evidence type="ECO:0000313" key="8">
    <source>
        <dbReference type="Proteomes" id="UP000273145"/>
    </source>
</evidence>
<name>A0A3Q8SAC2_9BACL</name>